<protein>
    <submittedName>
        <fullName evidence="2">Structural maintenance of chromosomes protein 2-1-like</fullName>
    </submittedName>
</protein>
<sequence length="154" mass="17517">RDLNKEVSRLENEEEDLASKNNNVDEIQKKIEDRASAIKNAENGADNLKTNIDELAKRLEGHEKEYEEGDKSLLNQLGDAELVVTKAEADLKQLKTKISRCEIELKEKTAKMLSKHDEAVALEIEVKVRQKDVENVERALTSLSYQEGHMESLK</sequence>
<dbReference type="SUPFAM" id="SSF57997">
    <property type="entry name" value="Tropomyosin"/>
    <property type="match status" value="1"/>
</dbReference>
<feature type="non-terminal residue" evidence="2">
    <location>
        <position position="154"/>
    </location>
</feature>
<proteinExistence type="predicted"/>
<feature type="compositionally biased region" description="Basic and acidic residues" evidence="1">
    <location>
        <begin position="1"/>
        <end position="11"/>
    </location>
</feature>
<dbReference type="AlphaFoldDB" id="A0A699TF81"/>
<accession>A0A699TF81</accession>
<feature type="region of interest" description="Disordered" evidence="1">
    <location>
        <begin position="1"/>
        <end position="24"/>
    </location>
</feature>
<organism evidence="2">
    <name type="scientific">Tanacetum cinerariifolium</name>
    <name type="common">Dalmatian daisy</name>
    <name type="synonym">Chrysanthemum cinerariifolium</name>
    <dbReference type="NCBI Taxonomy" id="118510"/>
    <lineage>
        <taxon>Eukaryota</taxon>
        <taxon>Viridiplantae</taxon>
        <taxon>Streptophyta</taxon>
        <taxon>Embryophyta</taxon>
        <taxon>Tracheophyta</taxon>
        <taxon>Spermatophyta</taxon>
        <taxon>Magnoliopsida</taxon>
        <taxon>eudicotyledons</taxon>
        <taxon>Gunneridae</taxon>
        <taxon>Pentapetalae</taxon>
        <taxon>asterids</taxon>
        <taxon>campanulids</taxon>
        <taxon>Asterales</taxon>
        <taxon>Asteraceae</taxon>
        <taxon>Asteroideae</taxon>
        <taxon>Anthemideae</taxon>
        <taxon>Anthemidinae</taxon>
        <taxon>Tanacetum</taxon>
    </lineage>
</organism>
<evidence type="ECO:0000256" key="1">
    <source>
        <dbReference type="SAM" id="MobiDB-lite"/>
    </source>
</evidence>
<comment type="caution">
    <text evidence="2">The sequence shown here is derived from an EMBL/GenBank/DDBJ whole genome shotgun (WGS) entry which is preliminary data.</text>
</comment>
<reference evidence="2" key="1">
    <citation type="journal article" date="2019" name="Sci. Rep.">
        <title>Draft genome of Tanacetum cinerariifolium, the natural source of mosquito coil.</title>
        <authorList>
            <person name="Yamashiro T."/>
            <person name="Shiraishi A."/>
            <person name="Satake H."/>
            <person name="Nakayama K."/>
        </authorList>
    </citation>
    <scope>NUCLEOTIDE SEQUENCE</scope>
</reference>
<dbReference type="EMBL" id="BKCJ011233119">
    <property type="protein sequence ID" value="GFD07686.1"/>
    <property type="molecule type" value="Genomic_DNA"/>
</dbReference>
<name>A0A699TF81_TANCI</name>
<evidence type="ECO:0000313" key="2">
    <source>
        <dbReference type="EMBL" id="GFD07686.1"/>
    </source>
</evidence>
<gene>
    <name evidence="2" type="ORF">Tci_879655</name>
</gene>
<feature type="non-terminal residue" evidence="2">
    <location>
        <position position="1"/>
    </location>
</feature>